<name>A0A068F3M9_9CAUD</name>
<protein>
    <submittedName>
        <fullName evidence="2">Uncharacterized protein</fullName>
    </submittedName>
</protein>
<dbReference type="EMBL" id="KJ567043">
    <property type="protein sequence ID" value="AID58958.1"/>
    <property type="molecule type" value="Genomic_DNA"/>
</dbReference>
<proteinExistence type="predicted"/>
<dbReference type="GeneID" id="23679645"/>
<gene>
    <name evidence="2" type="primary">139</name>
    <name evidence="2" type="ORF">PBI_GAIA_139</name>
</gene>
<dbReference type="OrthoDB" id="20476at10239"/>
<organism evidence="2 3">
    <name type="scientific">Mycobacterium phage Gaia</name>
    <dbReference type="NCBI Taxonomy" id="1486472"/>
    <lineage>
        <taxon>Viruses</taxon>
        <taxon>Duplodnaviria</taxon>
        <taxon>Heunggongvirae</taxon>
        <taxon>Uroviricota</taxon>
        <taxon>Caudoviricetes</taxon>
        <taxon>Gaiavirus</taxon>
        <taxon>Gaiavirus gaia</taxon>
    </lineage>
</organism>
<dbReference type="KEGG" id="vg:23679645"/>
<feature type="region of interest" description="Disordered" evidence="1">
    <location>
        <begin position="1"/>
        <end position="20"/>
    </location>
</feature>
<sequence>MIDTVRHRGTPAEPWAKPGEYGVITRTDTDRLRITPGYHGSPSLAHVAWADGTYHTWELLSSLAFVGKGKRNTG</sequence>
<reference evidence="2 3" key="1">
    <citation type="submission" date="2014-03" db="EMBL/GenBank/DDBJ databases">
        <authorList>
            <person name="Yoder B.A."/>
            <person name="Colicchio M.A."/>
            <person name="Schafer C.E."/>
            <person name="Abrahim M.R."/>
            <person name="Adkins N.L."/>
            <person name="Burke K.A."/>
            <person name="Churilla B.M."/>
            <person name="Cohen K.L."/>
            <person name="Fasoranti T.O."/>
            <person name="Genkil J.S."/>
            <person name="Kramer Z.J."/>
            <person name="Prout A.K."/>
            <person name="Schwarz A.G."/>
            <person name="Tish M."/>
            <person name="Vispute N."/>
            <person name="Wilkes K.E."/>
            <person name="Williams C.R."/>
            <person name="Xiao X."/>
            <person name="Yu V.J."/>
            <person name="Lapin J.S."/>
            <person name="Ott C.T."/>
            <person name="Walburn T.D."/>
            <person name="Bradley K.W."/>
            <person name="Clarke D.Q."/>
            <person name="Lewis M.F."/>
            <person name="Barker L.P."/>
            <person name="Bailey C."/>
            <person name="Asai D.J."/>
            <person name="Bowman C.A."/>
            <person name="Russell D.A."/>
            <person name="Pope W.H."/>
            <person name="Jacobs-Sera D."/>
            <person name="Hendrix R.W."/>
            <person name="Hatfull G.F."/>
        </authorList>
    </citation>
    <scope>NUCLEOTIDE SEQUENCE [LARGE SCALE GENOMIC DNA]</scope>
</reference>
<evidence type="ECO:0000256" key="1">
    <source>
        <dbReference type="SAM" id="MobiDB-lite"/>
    </source>
</evidence>
<dbReference type="RefSeq" id="YP_009124881.1">
    <property type="nucleotide sequence ID" value="NC_026590.1"/>
</dbReference>
<dbReference type="Proteomes" id="UP000027491">
    <property type="component" value="Segment"/>
</dbReference>
<keyword evidence="3" id="KW-1185">Reference proteome</keyword>
<evidence type="ECO:0000313" key="2">
    <source>
        <dbReference type="EMBL" id="AID58958.1"/>
    </source>
</evidence>
<accession>A0A068F3M9</accession>
<evidence type="ECO:0000313" key="3">
    <source>
        <dbReference type="Proteomes" id="UP000027491"/>
    </source>
</evidence>